<proteinExistence type="predicted"/>
<dbReference type="Proteomes" id="UP001341840">
    <property type="component" value="Unassembled WGS sequence"/>
</dbReference>
<sequence length="278" mass="31581">MRDAQKGTESQLNHLAELLQKIANQSPVNLQAQAQSSAPSPLPSQPLPNPKGGINTVQVEIDNEGENEAEDEEGENDWLDELLKELANSDESDDEEEDENIEEESEEESDDEEEESELVEEEDINDWDKGNIFFINTLFKEKKSEEEIPIKYIPSNASTKTSEEKNLALQMGNAEVRKESPGRKAKIRRKPRGRVSNKKGTRDAPTQSKVKKKKVSLNTEKEKEKKKKEPDEGSTKKKRTLKCLSFDGLLGKLKVLKDVLRRNKNVDAHMLKNNSKWK</sequence>
<feature type="region of interest" description="Disordered" evidence="1">
    <location>
        <begin position="27"/>
        <end position="127"/>
    </location>
</feature>
<feature type="compositionally biased region" description="Acidic residues" evidence="1">
    <location>
        <begin position="61"/>
        <end position="80"/>
    </location>
</feature>
<evidence type="ECO:0000313" key="2">
    <source>
        <dbReference type="EMBL" id="MED6225094.1"/>
    </source>
</evidence>
<feature type="region of interest" description="Disordered" evidence="1">
    <location>
        <begin position="145"/>
        <end position="240"/>
    </location>
</feature>
<organism evidence="2 3">
    <name type="scientific">Stylosanthes scabra</name>
    <dbReference type="NCBI Taxonomy" id="79078"/>
    <lineage>
        <taxon>Eukaryota</taxon>
        <taxon>Viridiplantae</taxon>
        <taxon>Streptophyta</taxon>
        <taxon>Embryophyta</taxon>
        <taxon>Tracheophyta</taxon>
        <taxon>Spermatophyta</taxon>
        <taxon>Magnoliopsida</taxon>
        <taxon>eudicotyledons</taxon>
        <taxon>Gunneridae</taxon>
        <taxon>Pentapetalae</taxon>
        <taxon>rosids</taxon>
        <taxon>fabids</taxon>
        <taxon>Fabales</taxon>
        <taxon>Fabaceae</taxon>
        <taxon>Papilionoideae</taxon>
        <taxon>50 kb inversion clade</taxon>
        <taxon>dalbergioids sensu lato</taxon>
        <taxon>Dalbergieae</taxon>
        <taxon>Pterocarpus clade</taxon>
        <taxon>Stylosanthes</taxon>
    </lineage>
</organism>
<feature type="compositionally biased region" description="Acidic residues" evidence="1">
    <location>
        <begin position="88"/>
        <end position="125"/>
    </location>
</feature>
<gene>
    <name evidence="2" type="ORF">PIB30_090456</name>
</gene>
<reference evidence="2 3" key="1">
    <citation type="journal article" date="2023" name="Plants (Basel)">
        <title>Bridging the Gap: Combining Genomics and Transcriptomics Approaches to Understand Stylosanthes scabra, an Orphan Legume from the Brazilian Caatinga.</title>
        <authorList>
            <person name="Ferreira-Neto J.R.C."/>
            <person name="da Silva M.D."/>
            <person name="Binneck E."/>
            <person name="de Melo N.F."/>
            <person name="da Silva R.H."/>
            <person name="de Melo A.L.T.M."/>
            <person name="Pandolfi V."/>
            <person name="Bustamante F.O."/>
            <person name="Brasileiro-Vidal A.C."/>
            <person name="Benko-Iseppon A.M."/>
        </authorList>
    </citation>
    <scope>NUCLEOTIDE SEQUENCE [LARGE SCALE GENOMIC DNA]</scope>
    <source>
        <tissue evidence="2">Leaves</tissue>
    </source>
</reference>
<evidence type="ECO:0000256" key="1">
    <source>
        <dbReference type="SAM" id="MobiDB-lite"/>
    </source>
</evidence>
<dbReference type="EMBL" id="JASCZI010273608">
    <property type="protein sequence ID" value="MED6225094.1"/>
    <property type="molecule type" value="Genomic_DNA"/>
</dbReference>
<feature type="compositionally biased region" description="Pro residues" evidence="1">
    <location>
        <begin position="40"/>
        <end position="49"/>
    </location>
</feature>
<feature type="compositionally biased region" description="Basic and acidic residues" evidence="1">
    <location>
        <begin position="219"/>
        <end position="235"/>
    </location>
</feature>
<feature type="compositionally biased region" description="Basic residues" evidence="1">
    <location>
        <begin position="183"/>
        <end position="199"/>
    </location>
</feature>
<comment type="caution">
    <text evidence="2">The sequence shown here is derived from an EMBL/GenBank/DDBJ whole genome shotgun (WGS) entry which is preliminary data.</text>
</comment>
<accession>A0ABU6ZSZ8</accession>
<name>A0ABU6ZSZ8_9FABA</name>
<protein>
    <submittedName>
        <fullName evidence="2">Uncharacterized protein</fullName>
    </submittedName>
</protein>
<feature type="compositionally biased region" description="Low complexity" evidence="1">
    <location>
        <begin position="30"/>
        <end position="39"/>
    </location>
</feature>
<evidence type="ECO:0000313" key="3">
    <source>
        <dbReference type="Proteomes" id="UP001341840"/>
    </source>
</evidence>
<keyword evidence="3" id="KW-1185">Reference proteome</keyword>